<dbReference type="PANTHER" id="PTHR10983:SF16">
    <property type="entry name" value="LYSOCARDIOLIPIN ACYLTRANSFERASE 1"/>
    <property type="match status" value="1"/>
</dbReference>
<dbReference type="PANTHER" id="PTHR10983">
    <property type="entry name" value="1-ACYLGLYCEROL-3-PHOSPHATE ACYLTRANSFERASE-RELATED"/>
    <property type="match status" value="1"/>
</dbReference>
<evidence type="ECO:0000259" key="5">
    <source>
        <dbReference type="SMART" id="SM00563"/>
    </source>
</evidence>
<proteinExistence type="inferred from homology"/>
<keyword evidence="4" id="KW-0472">Membrane</keyword>
<evidence type="ECO:0000256" key="3">
    <source>
        <dbReference type="ARBA" id="ARBA00023315"/>
    </source>
</evidence>
<comment type="caution">
    <text evidence="6">The sequence shown here is derived from an EMBL/GenBank/DDBJ whole genome shotgun (WGS) entry which is preliminary data.</text>
</comment>
<dbReference type="InterPro" id="IPR032098">
    <property type="entry name" value="Acyltransf_C"/>
</dbReference>
<feature type="transmembrane region" description="Helical" evidence="4">
    <location>
        <begin position="174"/>
        <end position="191"/>
    </location>
</feature>
<feature type="domain" description="Phospholipid/glycerol acyltransferase" evidence="5">
    <location>
        <begin position="134"/>
        <end position="267"/>
    </location>
</feature>
<dbReference type="GO" id="GO:0016746">
    <property type="term" value="F:acyltransferase activity"/>
    <property type="evidence" value="ECO:0007669"/>
    <property type="project" value="UniProtKB-KW"/>
</dbReference>
<evidence type="ECO:0000256" key="4">
    <source>
        <dbReference type="SAM" id="Phobius"/>
    </source>
</evidence>
<keyword evidence="4" id="KW-0812">Transmembrane</keyword>
<keyword evidence="4" id="KW-1133">Transmembrane helix</keyword>
<evidence type="ECO:0000256" key="2">
    <source>
        <dbReference type="ARBA" id="ARBA00022679"/>
    </source>
</evidence>
<feature type="transmembrane region" description="Helical" evidence="4">
    <location>
        <begin position="52"/>
        <end position="74"/>
    </location>
</feature>
<dbReference type="EMBL" id="JADCTT010000008">
    <property type="protein sequence ID" value="KAF9749099.1"/>
    <property type="molecule type" value="Genomic_DNA"/>
</dbReference>
<dbReference type="GO" id="GO:0005783">
    <property type="term" value="C:endoplasmic reticulum"/>
    <property type="evidence" value="ECO:0007669"/>
    <property type="project" value="TreeGrafter"/>
</dbReference>
<keyword evidence="3" id="KW-0012">Acyltransferase</keyword>
<gene>
    <name evidence="6" type="ORF">IM811_016894</name>
</gene>
<keyword evidence="2" id="KW-0808">Transferase</keyword>
<dbReference type="SUPFAM" id="SSF69593">
    <property type="entry name" value="Glycerol-3-phosphate (1)-acyltransferase"/>
    <property type="match status" value="1"/>
</dbReference>
<organism evidence="6 7">
    <name type="scientific">Bionectria ochroleuca</name>
    <name type="common">Gliocladium roseum</name>
    <dbReference type="NCBI Taxonomy" id="29856"/>
    <lineage>
        <taxon>Eukaryota</taxon>
        <taxon>Fungi</taxon>
        <taxon>Dikarya</taxon>
        <taxon>Ascomycota</taxon>
        <taxon>Pezizomycotina</taxon>
        <taxon>Sordariomycetes</taxon>
        <taxon>Hypocreomycetidae</taxon>
        <taxon>Hypocreales</taxon>
        <taxon>Bionectriaceae</taxon>
        <taxon>Clonostachys</taxon>
    </lineage>
</organism>
<comment type="similarity">
    <text evidence="1">Belongs to the 1-acyl-sn-glycerol-3-phosphate acyltransferase family.</text>
</comment>
<sequence length="435" mass="50218">MAEDLNIPAPDVAGLVGKSTEKNSAGSKAFNPSGKQGHGPIVQLLRGLCFAVYFWTCCIAIFITQAVGSPLYLINQEWYYAYMAMTKRSFAITTTVMTHLWGSTTIRISGDETVAGQIRPTADGGVEFKFPERIVLIANHQIYTDWLYLWWVAYANRPGLHGHIYIILKESLKYIPIIGWGMMFYSFIFMSRKMATDQPRMSHRLQKLRKLRTDPQGRTYLDPMWLLLFPEGTNLSGNGRRKSAAWAAKNDLQDMEHVMLPRSTGMFFCLNELKGTLDYVYDCTVAYEGIPRGKFGEELFGLKSTYFEGKPPKSVNFHWRRFKIADIPLDDPEKFNLWLREEWYKKDALMEEYMTNGRFLPWQVPRSITSRPWSRPENPGRSWRSLPSWDLSGCCGIMFARCGLSCRLSDSAIIRRYRMRKVQGMERWCIQSRNG</sequence>
<dbReference type="AlphaFoldDB" id="A0A8H7KAX4"/>
<dbReference type="Pfam" id="PF01553">
    <property type="entry name" value="Acyltransferase"/>
    <property type="match status" value="1"/>
</dbReference>
<evidence type="ECO:0000256" key="1">
    <source>
        <dbReference type="ARBA" id="ARBA00008655"/>
    </source>
</evidence>
<accession>A0A8H7KAX4</accession>
<dbReference type="GO" id="GO:0036149">
    <property type="term" value="P:phosphatidylinositol acyl-chain remodeling"/>
    <property type="evidence" value="ECO:0007669"/>
    <property type="project" value="TreeGrafter"/>
</dbReference>
<name>A0A8H7KAX4_BIOOC</name>
<protein>
    <recommendedName>
        <fullName evidence="5">Phospholipid/glycerol acyltransferase domain-containing protein</fullName>
    </recommendedName>
</protein>
<dbReference type="CDD" id="cd07990">
    <property type="entry name" value="LPLAT_LCLAT1-like"/>
    <property type="match status" value="1"/>
</dbReference>
<evidence type="ECO:0000313" key="7">
    <source>
        <dbReference type="Proteomes" id="UP000616885"/>
    </source>
</evidence>
<evidence type="ECO:0000313" key="6">
    <source>
        <dbReference type="EMBL" id="KAF9749099.1"/>
    </source>
</evidence>
<dbReference type="InterPro" id="IPR002123">
    <property type="entry name" value="Plipid/glycerol_acylTrfase"/>
</dbReference>
<dbReference type="Pfam" id="PF16076">
    <property type="entry name" value="Acyltransf_C"/>
    <property type="match status" value="1"/>
</dbReference>
<dbReference type="Proteomes" id="UP000616885">
    <property type="component" value="Unassembled WGS sequence"/>
</dbReference>
<dbReference type="SMART" id="SM00563">
    <property type="entry name" value="PlsC"/>
    <property type="match status" value="1"/>
</dbReference>
<reference evidence="6" key="1">
    <citation type="submission" date="2020-10" db="EMBL/GenBank/DDBJ databases">
        <title>High-Quality Genome Resource of Clonostachys rosea strain S41 by Oxford Nanopore Long-Read Sequencing.</title>
        <authorList>
            <person name="Wang H."/>
        </authorList>
    </citation>
    <scope>NUCLEOTIDE SEQUENCE</scope>
    <source>
        <strain evidence="6">S41</strain>
    </source>
</reference>